<dbReference type="FunFam" id="2.10.109.10:FF:000014">
    <property type="entry name" value="Inner membrane protease subunit 1"/>
    <property type="match status" value="1"/>
</dbReference>
<evidence type="ECO:0000256" key="9">
    <source>
        <dbReference type="PIRSR" id="PIRSR600223-1"/>
    </source>
</evidence>
<comment type="function">
    <text evidence="7">Catalyzes the removal of transit peptides required for the targeting of proteins from the mitochondrial matrix, across the inner membrane, into the inter-membrane space.</text>
</comment>
<evidence type="ECO:0000256" key="2">
    <source>
        <dbReference type="ARBA" id="ARBA00022792"/>
    </source>
</evidence>
<reference evidence="11 12" key="1">
    <citation type="journal article" date="2005" name="Nature">
        <title>The map-based sequence of the rice genome.</title>
        <authorList>
            <consortium name="International rice genome sequencing project (IRGSP)"/>
            <person name="Matsumoto T."/>
            <person name="Wu J."/>
            <person name="Kanamori H."/>
            <person name="Katayose Y."/>
            <person name="Fujisawa M."/>
            <person name="Namiki N."/>
            <person name="Mizuno H."/>
            <person name="Yamamoto K."/>
            <person name="Antonio B.A."/>
            <person name="Baba T."/>
            <person name="Sakata K."/>
            <person name="Nagamura Y."/>
            <person name="Aoki H."/>
            <person name="Arikawa K."/>
            <person name="Arita K."/>
            <person name="Bito T."/>
            <person name="Chiden Y."/>
            <person name="Fujitsuka N."/>
            <person name="Fukunaka R."/>
            <person name="Hamada M."/>
            <person name="Harada C."/>
            <person name="Hayashi A."/>
            <person name="Hijishita S."/>
            <person name="Honda M."/>
            <person name="Hosokawa S."/>
            <person name="Ichikawa Y."/>
            <person name="Idonuma A."/>
            <person name="Iijima M."/>
            <person name="Ikeda M."/>
            <person name="Ikeno M."/>
            <person name="Ito K."/>
            <person name="Ito S."/>
            <person name="Ito T."/>
            <person name="Ito Y."/>
            <person name="Ito Y."/>
            <person name="Iwabuchi A."/>
            <person name="Kamiya K."/>
            <person name="Karasawa W."/>
            <person name="Kurita K."/>
            <person name="Katagiri S."/>
            <person name="Kikuta A."/>
            <person name="Kobayashi H."/>
            <person name="Kobayashi N."/>
            <person name="Machita K."/>
            <person name="Maehara T."/>
            <person name="Masukawa M."/>
            <person name="Mizubayashi T."/>
            <person name="Mukai Y."/>
            <person name="Nagasaki H."/>
            <person name="Nagata Y."/>
            <person name="Naito S."/>
            <person name="Nakashima M."/>
            <person name="Nakama Y."/>
            <person name="Nakamichi Y."/>
            <person name="Nakamura M."/>
            <person name="Meguro A."/>
            <person name="Negishi M."/>
            <person name="Ohta I."/>
            <person name="Ohta T."/>
            <person name="Okamoto M."/>
            <person name="Ono N."/>
            <person name="Saji S."/>
            <person name="Sakaguchi M."/>
            <person name="Sakai K."/>
            <person name="Shibata M."/>
            <person name="Shimokawa T."/>
            <person name="Song J."/>
            <person name="Takazaki Y."/>
            <person name="Terasawa K."/>
            <person name="Tsugane M."/>
            <person name="Tsuji K."/>
            <person name="Ueda S."/>
            <person name="Waki K."/>
            <person name="Yamagata H."/>
            <person name="Yamamoto M."/>
            <person name="Yamamoto S."/>
            <person name="Yamane H."/>
            <person name="Yoshiki S."/>
            <person name="Yoshihara R."/>
            <person name="Yukawa K."/>
            <person name="Zhong H."/>
            <person name="Yano M."/>
            <person name="Yuan Q."/>
            <person name="Ouyang S."/>
            <person name="Liu J."/>
            <person name="Jones K.M."/>
            <person name="Gansberger K."/>
            <person name="Moffat K."/>
            <person name="Hill J."/>
            <person name="Bera J."/>
            <person name="Fadrosh D."/>
            <person name="Jin S."/>
            <person name="Johri S."/>
            <person name="Kim M."/>
            <person name="Overton L."/>
            <person name="Reardon M."/>
            <person name="Tsitrin T."/>
            <person name="Vuong H."/>
            <person name="Weaver B."/>
            <person name="Ciecko A."/>
            <person name="Tallon L."/>
            <person name="Jackson J."/>
            <person name="Pai G."/>
            <person name="Aken S.V."/>
            <person name="Utterback T."/>
            <person name="Reidmuller S."/>
            <person name="Feldblyum T."/>
            <person name="Hsiao J."/>
            <person name="Zismann V."/>
            <person name="Iobst S."/>
            <person name="de Vazeille A.R."/>
            <person name="Buell C.R."/>
            <person name="Ying K."/>
            <person name="Li Y."/>
            <person name="Lu T."/>
            <person name="Huang Y."/>
            <person name="Zhao Q."/>
            <person name="Feng Q."/>
            <person name="Zhang L."/>
            <person name="Zhu J."/>
            <person name="Weng Q."/>
            <person name="Mu J."/>
            <person name="Lu Y."/>
            <person name="Fan D."/>
            <person name="Liu Y."/>
            <person name="Guan J."/>
            <person name="Zhang Y."/>
            <person name="Yu S."/>
            <person name="Liu X."/>
            <person name="Zhang Y."/>
            <person name="Hong G."/>
            <person name="Han B."/>
            <person name="Choisne N."/>
            <person name="Demange N."/>
            <person name="Orjeda G."/>
            <person name="Samain S."/>
            <person name="Cattolico L."/>
            <person name="Pelletier E."/>
            <person name="Couloux A."/>
            <person name="Segurens B."/>
            <person name="Wincker P."/>
            <person name="D'Hont A."/>
            <person name="Scarpelli C."/>
            <person name="Weissenbach J."/>
            <person name="Salanoubat M."/>
            <person name="Quetier F."/>
            <person name="Yu Y."/>
            <person name="Kim H.R."/>
            <person name="Rambo T."/>
            <person name="Currie J."/>
            <person name="Collura K."/>
            <person name="Luo M."/>
            <person name="Yang T."/>
            <person name="Ammiraju J.S.S."/>
            <person name="Engler F."/>
            <person name="Soderlund C."/>
            <person name="Wing R.A."/>
            <person name="Palmer L.E."/>
            <person name="de la Bastide M."/>
            <person name="Spiegel L."/>
            <person name="Nascimento L."/>
            <person name="Zutavern T."/>
            <person name="O'Shaughnessy A."/>
            <person name="Dike S."/>
            <person name="Dedhia N."/>
            <person name="Preston R."/>
            <person name="Balija V."/>
            <person name="McCombie W.R."/>
            <person name="Chow T."/>
            <person name="Chen H."/>
            <person name="Chung M."/>
            <person name="Chen C."/>
            <person name="Shaw J."/>
            <person name="Wu H."/>
            <person name="Hsiao K."/>
            <person name="Chao Y."/>
            <person name="Chu M."/>
            <person name="Cheng C."/>
            <person name="Hour A."/>
            <person name="Lee P."/>
            <person name="Lin S."/>
            <person name="Lin Y."/>
            <person name="Liou J."/>
            <person name="Liu S."/>
            <person name="Hsing Y."/>
            <person name="Raghuvanshi S."/>
            <person name="Mohanty A."/>
            <person name="Bharti A.K."/>
            <person name="Gaur A."/>
            <person name="Gupta V."/>
            <person name="Kumar D."/>
            <person name="Ravi V."/>
            <person name="Vij S."/>
            <person name="Kapur A."/>
            <person name="Khurana P."/>
            <person name="Khurana P."/>
            <person name="Khurana J.P."/>
            <person name="Tyagi A.K."/>
            <person name="Gaikwad K."/>
            <person name="Singh A."/>
            <person name="Dalal V."/>
            <person name="Srivastava S."/>
            <person name="Dixit A."/>
            <person name="Pal A.K."/>
            <person name="Ghazi I.A."/>
            <person name="Yadav M."/>
            <person name="Pandit A."/>
            <person name="Bhargava A."/>
            <person name="Sureshbabu K."/>
            <person name="Batra K."/>
            <person name="Sharma T.R."/>
            <person name="Mohapatra T."/>
            <person name="Singh N.K."/>
            <person name="Messing J."/>
            <person name="Nelson A.B."/>
            <person name="Fuks G."/>
            <person name="Kavchok S."/>
            <person name="Keizer G."/>
            <person name="Linton E."/>
            <person name="Llaca V."/>
            <person name="Song R."/>
            <person name="Tanyolac B."/>
            <person name="Young S."/>
            <person name="Ho-Il K."/>
            <person name="Hahn J.H."/>
            <person name="Sangsakoo G."/>
            <person name="Vanavichit A."/>
            <person name="de Mattos Luiz.A.T."/>
            <person name="Zimmer P.D."/>
            <person name="Malone G."/>
            <person name="Dellagostin O."/>
            <person name="de Oliveira A.C."/>
            <person name="Bevan M."/>
            <person name="Bancroft I."/>
            <person name="Minx P."/>
            <person name="Cordum H."/>
            <person name="Wilson R."/>
            <person name="Cheng Z."/>
            <person name="Jin W."/>
            <person name="Jiang J."/>
            <person name="Leong S.A."/>
            <person name="Iwama H."/>
            <person name="Gojobori T."/>
            <person name="Itoh T."/>
            <person name="Niimura Y."/>
            <person name="Fujii Y."/>
            <person name="Habara T."/>
            <person name="Sakai H."/>
            <person name="Sato Y."/>
            <person name="Wilson G."/>
            <person name="Kumar K."/>
            <person name="McCouch S."/>
            <person name="Juretic N."/>
            <person name="Hoen D."/>
            <person name="Wright S."/>
            <person name="Bruskiewich R."/>
            <person name="Bureau T."/>
            <person name="Miyao A."/>
            <person name="Hirochika H."/>
            <person name="Nishikawa T."/>
            <person name="Kadowaki K."/>
            <person name="Sugiura M."/>
            <person name="Burr B."/>
            <person name="Sasaki T."/>
        </authorList>
    </citation>
    <scope>NUCLEOTIDE SEQUENCE [LARGE SCALE GENOMIC DNA]</scope>
    <source>
        <strain evidence="12">cv. Nipponbare</strain>
    </source>
</reference>
<evidence type="ECO:0000256" key="7">
    <source>
        <dbReference type="ARBA" id="ARBA00054895"/>
    </source>
</evidence>
<feature type="active site" evidence="9">
    <location>
        <position position="95"/>
    </location>
</feature>
<name>A0A0P0Y4C6_ORYSJ</name>
<evidence type="ECO:0000259" key="10">
    <source>
        <dbReference type="Pfam" id="PF10502"/>
    </source>
</evidence>
<accession>A0A0P0Y4C6</accession>
<dbReference type="Gene3D" id="2.10.109.10">
    <property type="entry name" value="Umud Fragment, subunit A"/>
    <property type="match status" value="1"/>
</dbReference>
<reference evidence="12" key="2">
    <citation type="journal article" date="2008" name="Nucleic Acids Res.">
        <title>The rice annotation project database (RAP-DB): 2008 update.</title>
        <authorList>
            <consortium name="The rice annotation project (RAP)"/>
        </authorList>
    </citation>
    <scope>GENOME REANNOTATION</scope>
    <source>
        <strain evidence="12">cv. Nipponbare</strain>
    </source>
</reference>
<dbReference type="Pfam" id="PF10502">
    <property type="entry name" value="Peptidase_S26"/>
    <property type="match status" value="2"/>
</dbReference>
<evidence type="ECO:0000256" key="8">
    <source>
        <dbReference type="ARBA" id="ARBA00064368"/>
    </source>
</evidence>
<dbReference type="OrthoDB" id="308440at2759"/>
<dbReference type="InterPro" id="IPR019533">
    <property type="entry name" value="Peptidase_S26"/>
</dbReference>
<dbReference type="CDD" id="cd06530">
    <property type="entry name" value="S26_SPase_I"/>
    <property type="match status" value="1"/>
</dbReference>
<gene>
    <name evidence="11" type="ordered locus">Os11g0620000</name>
</gene>
<dbReference type="KEGG" id="osa:4350939"/>
<feature type="domain" description="Peptidase S26" evidence="10">
    <location>
        <begin position="25"/>
        <end position="107"/>
    </location>
</feature>
<dbReference type="KEGG" id="dosa:Os11g0620000"/>
<dbReference type="GO" id="GO:0006465">
    <property type="term" value="P:signal peptide processing"/>
    <property type="evidence" value="ECO:0007669"/>
    <property type="project" value="InterPro"/>
</dbReference>
<evidence type="ECO:0000256" key="4">
    <source>
        <dbReference type="ARBA" id="ARBA00023128"/>
    </source>
</evidence>
<dbReference type="GO" id="GO:0005743">
    <property type="term" value="C:mitochondrial inner membrane"/>
    <property type="evidence" value="ECO:0007669"/>
    <property type="project" value="UniProtKB-SubCell"/>
</dbReference>
<dbReference type="AlphaFoldDB" id="A0A0P0Y4C6"/>
<dbReference type="InterPro" id="IPR000223">
    <property type="entry name" value="Pept_S26A_signal_pept_1"/>
</dbReference>
<proteinExistence type="inferred from homology"/>
<protein>
    <submittedName>
        <fullName evidence="11">Os11g0620000 protein</fullName>
    </submittedName>
</protein>
<dbReference type="Proteomes" id="UP000000763">
    <property type="component" value="Chromosome 11"/>
</dbReference>
<keyword evidence="2" id="KW-0999">Mitochondrion inner membrane</keyword>
<dbReference type="Gramene" id="Os11t0620000-01">
    <property type="protein sequence ID" value="Os11t0620000-01"/>
    <property type="gene ID" value="Os11g0620000"/>
</dbReference>
<dbReference type="SMR" id="A0A0P0Y4C6"/>
<comment type="similarity">
    <text evidence="6">Belongs to the peptidase S26 family. IMP1 subfamily.</text>
</comment>
<dbReference type="EMBL" id="AP008217">
    <property type="protein sequence ID" value="BAF28654.1"/>
    <property type="molecule type" value="Genomic_DNA"/>
</dbReference>
<evidence type="ECO:0000256" key="1">
    <source>
        <dbReference type="ARBA" id="ARBA00004273"/>
    </source>
</evidence>
<comment type="subcellular location">
    <subcellularLocation>
        <location evidence="1">Mitochondrion inner membrane</location>
    </subcellularLocation>
</comment>
<dbReference type="InterPro" id="IPR036286">
    <property type="entry name" value="LexA/Signal_pep-like_sf"/>
</dbReference>
<dbReference type="PRINTS" id="PR00727">
    <property type="entry name" value="LEADERPTASE"/>
</dbReference>
<keyword evidence="3" id="KW-0378">Hydrolase</keyword>
<evidence type="ECO:0000256" key="6">
    <source>
        <dbReference type="ARBA" id="ARBA00038445"/>
    </source>
</evidence>
<evidence type="ECO:0000313" key="12">
    <source>
        <dbReference type="Proteomes" id="UP000000763"/>
    </source>
</evidence>
<dbReference type="GO" id="GO:0004252">
    <property type="term" value="F:serine-type endopeptidase activity"/>
    <property type="evidence" value="ECO:0007669"/>
    <property type="project" value="InterPro"/>
</dbReference>
<evidence type="ECO:0000256" key="5">
    <source>
        <dbReference type="ARBA" id="ARBA00023136"/>
    </source>
</evidence>
<dbReference type="PANTHER" id="PTHR12383:SF16">
    <property type="entry name" value="MITOCHONDRIAL INNER MEMBRANE PROTEASE SUBUNIT 1"/>
    <property type="match status" value="1"/>
</dbReference>
<comment type="subunit">
    <text evidence="8">Heterodimer of 2 subunits, IMP1A/B and IMP12.</text>
</comment>
<feature type="domain" description="Peptidase S26" evidence="10">
    <location>
        <begin position="117"/>
        <end position="160"/>
    </location>
</feature>
<dbReference type="SUPFAM" id="SSF51306">
    <property type="entry name" value="LexA/Signal peptidase"/>
    <property type="match status" value="1"/>
</dbReference>
<dbReference type="PANTHER" id="PTHR12383">
    <property type="entry name" value="PROTEASE FAMILY S26 MITOCHONDRIAL INNER MEMBRANE PROTEASE-RELATED"/>
    <property type="match status" value="1"/>
</dbReference>
<evidence type="ECO:0000313" key="11">
    <source>
        <dbReference type="EMBL" id="BAF28654.1"/>
    </source>
</evidence>
<keyword evidence="5" id="KW-0472">Membrane</keyword>
<dbReference type="InterPro" id="IPR052064">
    <property type="entry name" value="Mito_IMP1_subunit"/>
</dbReference>
<keyword evidence="4" id="KW-0496">Mitochondrion</keyword>
<sequence length="174" mass="18474">MSGFARRLGGIPWREIAGEAFSRVFLVAQAVCAVHVVNAHVCSFALVMGPSMLPAMNLAGDVVAVDLVSARLGRVASGDAVLLVSPENPRKAVVKRVVGMEGDAVTFLVDPGNSDASKTVVVPKGHVWVQGDNIYASRDSRQFGPVPYGLITGKIFCRVWPLKDFGPIDPMSAE</sequence>
<feature type="active site" evidence="9">
    <location>
        <position position="51"/>
    </location>
</feature>
<organism evidence="11 12">
    <name type="scientific">Oryza sativa subsp. japonica</name>
    <name type="common">Rice</name>
    <dbReference type="NCBI Taxonomy" id="39947"/>
    <lineage>
        <taxon>Eukaryota</taxon>
        <taxon>Viridiplantae</taxon>
        <taxon>Streptophyta</taxon>
        <taxon>Embryophyta</taxon>
        <taxon>Tracheophyta</taxon>
        <taxon>Spermatophyta</taxon>
        <taxon>Magnoliopsida</taxon>
        <taxon>Liliopsida</taxon>
        <taxon>Poales</taxon>
        <taxon>Poaceae</taxon>
        <taxon>BOP clade</taxon>
        <taxon>Oryzoideae</taxon>
        <taxon>Oryzeae</taxon>
        <taxon>Oryzinae</taxon>
        <taxon>Oryza</taxon>
        <taxon>Oryza sativa</taxon>
    </lineage>
</organism>
<dbReference type="OMA" id="LCKGPSM"/>
<evidence type="ECO:0000256" key="3">
    <source>
        <dbReference type="ARBA" id="ARBA00022801"/>
    </source>
</evidence>